<reference evidence="1 2" key="1">
    <citation type="journal article" date="2015" name="BMC Genomics">
        <title>Gene expression during zombie ant biting behavior reflects the complexity underlying fungal parasitic behavioral manipulation.</title>
        <authorList>
            <person name="de Bekker C."/>
            <person name="Ohm R.A."/>
            <person name="Loreto R.G."/>
            <person name="Sebastian A."/>
            <person name="Albert I."/>
            <person name="Merrow M."/>
            <person name="Brachmann A."/>
            <person name="Hughes D.P."/>
        </authorList>
    </citation>
    <scope>NUCLEOTIDE SEQUENCE [LARGE SCALE GENOMIC DNA]</scope>
    <source>
        <strain evidence="1 2">SC16a</strain>
    </source>
</reference>
<proteinExistence type="predicted"/>
<dbReference type="AlphaFoldDB" id="A0A2A9PJU8"/>
<evidence type="ECO:0000313" key="2">
    <source>
        <dbReference type="Proteomes" id="UP000037136"/>
    </source>
</evidence>
<keyword evidence="2" id="KW-1185">Reference proteome</keyword>
<sequence length="253" mass="27621">MAEQPTYLLTPNFTFKPYTGPIALGNIIADPFRPHRTLTAVSVDALAARYPRVEKATENERSVARVAAHDVAIAVWARFLKMIGTRLIGERAASVATDYKMDSLVTEYFVSDPDQSEIEARVTEPRVRAVMTSSGLEFAQPVYMVTGLKIAKGFKGKRESGRNVATTVQGGGAVPTPAGDVSIGASMSRGIEAEARDEWTAGGDIVFAYQLLKIELKGWKSKRLVVDEFRPKAAYLGLDDDDDDDDEDGEEDT</sequence>
<gene>
    <name evidence="1" type="ORF">XA68_17161</name>
</gene>
<name>A0A2A9PJU8_OPHUN</name>
<evidence type="ECO:0000313" key="1">
    <source>
        <dbReference type="EMBL" id="PFH61504.1"/>
    </source>
</evidence>
<dbReference type="OrthoDB" id="4500473at2759"/>
<reference evidence="1 2" key="2">
    <citation type="journal article" date="2017" name="Sci. Rep.">
        <title>Ant-infecting Ophiocordyceps genomes reveal a high diversity of potential behavioral manipulation genes and a possible major role for enterotoxins.</title>
        <authorList>
            <person name="de Bekker C."/>
            <person name="Ohm R.A."/>
            <person name="Evans H.C."/>
            <person name="Brachmann A."/>
            <person name="Hughes D.P."/>
        </authorList>
    </citation>
    <scope>NUCLEOTIDE SEQUENCE [LARGE SCALE GENOMIC DNA]</scope>
    <source>
        <strain evidence="1 2">SC16a</strain>
    </source>
</reference>
<comment type="caution">
    <text evidence="1">The sequence shown here is derived from an EMBL/GenBank/DDBJ whole genome shotgun (WGS) entry which is preliminary data.</text>
</comment>
<accession>A0A2A9PJU8</accession>
<dbReference type="Proteomes" id="UP000037136">
    <property type="component" value="Unassembled WGS sequence"/>
</dbReference>
<organism evidence="1 2">
    <name type="scientific">Ophiocordyceps unilateralis</name>
    <name type="common">Zombie-ant fungus</name>
    <name type="synonym">Torrubia unilateralis</name>
    <dbReference type="NCBI Taxonomy" id="268505"/>
    <lineage>
        <taxon>Eukaryota</taxon>
        <taxon>Fungi</taxon>
        <taxon>Dikarya</taxon>
        <taxon>Ascomycota</taxon>
        <taxon>Pezizomycotina</taxon>
        <taxon>Sordariomycetes</taxon>
        <taxon>Hypocreomycetidae</taxon>
        <taxon>Hypocreales</taxon>
        <taxon>Ophiocordycipitaceae</taxon>
        <taxon>Ophiocordyceps</taxon>
    </lineage>
</organism>
<protein>
    <submittedName>
        <fullName evidence="1">Uncharacterized protein</fullName>
    </submittedName>
</protein>
<dbReference type="EMBL" id="LAZP02000068">
    <property type="protein sequence ID" value="PFH61504.1"/>
    <property type="molecule type" value="Genomic_DNA"/>
</dbReference>